<comment type="catalytic activity">
    <reaction evidence="1 5">
        <text>3'-dephospho-CoA + ATP = 2'-(5''-triphospho-alpha-D-ribosyl)-3'-dephospho-CoA + adenine</text>
        <dbReference type="Rhea" id="RHEA:15117"/>
        <dbReference type="ChEBI" id="CHEBI:16708"/>
        <dbReference type="ChEBI" id="CHEBI:30616"/>
        <dbReference type="ChEBI" id="CHEBI:57328"/>
        <dbReference type="ChEBI" id="CHEBI:61378"/>
        <dbReference type="EC" id="2.4.2.52"/>
    </reaction>
</comment>
<protein>
    <recommendedName>
        <fullName evidence="5">Probable 2-(5''-triphosphoribosyl)-3'-dephosphocoenzyme-A synthase</fullName>
        <shortName evidence="5">2-(5''-triphosphoribosyl)-3'-dephospho-CoA synthase</shortName>
        <ecNumber evidence="5">2.4.2.52</ecNumber>
    </recommendedName>
</protein>
<dbReference type="NCBIfam" id="TIGR03125">
    <property type="entry name" value="citrate_citG"/>
    <property type="match status" value="1"/>
</dbReference>
<dbReference type="GO" id="GO:0016757">
    <property type="term" value="F:glycosyltransferase activity"/>
    <property type="evidence" value="ECO:0007669"/>
    <property type="project" value="UniProtKB-KW"/>
</dbReference>
<dbReference type="HOGENOM" id="CLU_056179_1_0_5"/>
<dbReference type="GO" id="GO:0051191">
    <property type="term" value="P:prosthetic group biosynthetic process"/>
    <property type="evidence" value="ECO:0007669"/>
    <property type="project" value="TreeGrafter"/>
</dbReference>
<dbReference type="PANTHER" id="PTHR30201">
    <property type="entry name" value="TRIPHOSPHORIBOSYL-DEPHOSPHO-COA SYNTHASE"/>
    <property type="match status" value="1"/>
</dbReference>
<comment type="similarity">
    <text evidence="5">Belongs to the CitG/MdcB family.</text>
</comment>
<dbReference type="KEGG" id="rpe:RPE_3432"/>
<evidence type="ECO:0000313" key="6">
    <source>
        <dbReference type="EMBL" id="ABJ07364.1"/>
    </source>
</evidence>
<dbReference type="InterPro" id="IPR017551">
    <property type="entry name" value="TriPribosyl-deP-CoA_syn_CitG"/>
</dbReference>
<dbReference type="PANTHER" id="PTHR30201:SF2">
    <property type="entry name" value="2-(5''-TRIPHOSPHORIBOSYL)-3'-DEPHOSPHOCOENZYME-A SYNTHASE"/>
    <property type="match status" value="1"/>
</dbReference>
<dbReference type="AlphaFoldDB" id="Q07L20"/>
<evidence type="ECO:0000256" key="2">
    <source>
        <dbReference type="ARBA" id="ARBA00022679"/>
    </source>
</evidence>
<evidence type="ECO:0000256" key="3">
    <source>
        <dbReference type="ARBA" id="ARBA00022741"/>
    </source>
</evidence>
<organism evidence="6">
    <name type="scientific">Rhodopseudomonas palustris (strain BisA53)</name>
    <dbReference type="NCBI Taxonomy" id="316055"/>
    <lineage>
        <taxon>Bacteria</taxon>
        <taxon>Pseudomonadati</taxon>
        <taxon>Pseudomonadota</taxon>
        <taxon>Alphaproteobacteria</taxon>
        <taxon>Hyphomicrobiales</taxon>
        <taxon>Nitrobacteraceae</taxon>
        <taxon>Rhodopseudomonas</taxon>
    </lineage>
</organism>
<proteinExistence type="inferred from homology"/>
<keyword evidence="2 5" id="KW-0808">Transferase</keyword>
<evidence type="ECO:0000256" key="4">
    <source>
        <dbReference type="ARBA" id="ARBA00022840"/>
    </source>
</evidence>
<dbReference type="Gene3D" id="1.10.4200.10">
    <property type="entry name" value="Triphosphoribosyl-dephospho-CoA protein"/>
    <property type="match status" value="1"/>
</dbReference>
<evidence type="ECO:0000256" key="1">
    <source>
        <dbReference type="ARBA" id="ARBA00001210"/>
    </source>
</evidence>
<evidence type="ECO:0000256" key="5">
    <source>
        <dbReference type="HAMAP-Rule" id="MF_00397"/>
    </source>
</evidence>
<sequence length="292" mass="30539">MPAPYSDPAGAAHHAGALADLVADALELEVRTTPKPGLVDLRNTGAHHDMDVSTFLASAAALRPLLGDFFTAGAASAHLPSKDVLEVLRPIGQACEHAMFAATNGVNTHKGSIFAFGLLLGAAGRVWARTGRLKRNHICAEVAAICDGLVERELQRPGEARTAGERLFRAHGLTGARGEAASGFATVLGGSLPVLERILAEGRGRDTALQAALLHLLAANDDTNIASRGCIEGLAWAKTQARRLIEAGGADLPDFIARLEALDDAFIERNLSPGGSGDLLAMTWTLHCLRSA</sequence>
<dbReference type="EC" id="2.4.2.52" evidence="5"/>
<reference evidence="6" key="1">
    <citation type="submission" date="2006-09" db="EMBL/GenBank/DDBJ databases">
        <title>Complete sequence of Rhodopseudomonas palustris BisA53.</title>
        <authorList>
            <consortium name="US DOE Joint Genome Institute"/>
            <person name="Copeland A."/>
            <person name="Lucas S."/>
            <person name="Lapidus A."/>
            <person name="Barry K."/>
            <person name="Detter J.C."/>
            <person name="Glavina del Rio T."/>
            <person name="Hammon N."/>
            <person name="Israni S."/>
            <person name="Dalin E."/>
            <person name="Tice H."/>
            <person name="Pitluck S."/>
            <person name="Chain P."/>
            <person name="Malfatti S."/>
            <person name="Shin M."/>
            <person name="Vergez L."/>
            <person name="Schmutz J."/>
            <person name="Larimer F."/>
            <person name="Land M."/>
            <person name="Hauser L."/>
            <person name="Pelletier D.A."/>
            <person name="Kyrpides N."/>
            <person name="Kim E."/>
            <person name="Harwood C.S."/>
            <person name="Oda Y."/>
            <person name="Richardson P."/>
        </authorList>
    </citation>
    <scope>NUCLEOTIDE SEQUENCE [LARGE SCALE GENOMIC DNA]</scope>
    <source>
        <strain evidence="6">BisA53</strain>
    </source>
</reference>
<keyword evidence="3 5" id="KW-0547">Nucleotide-binding</keyword>
<keyword evidence="6" id="KW-0328">Glycosyltransferase</keyword>
<dbReference type="GO" id="GO:0046917">
    <property type="term" value="F:triphosphoribosyl-dephospho-CoA synthase activity"/>
    <property type="evidence" value="ECO:0007669"/>
    <property type="project" value="UniProtKB-UniRule"/>
</dbReference>
<dbReference type="eggNOG" id="COG1767">
    <property type="taxonomic scope" value="Bacteria"/>
</dbReference>
<dbReference type="EMBL" id="CP000463">
    <property type="protein sequence ID" value="ABJ07364.1"/>
    <property type="molecule type" value="Genomic_DNA"/>
</dbReference>
<dbReference type="GO" id="GO:0005524">
    <property type="term" value="F:ATP binding"/>
    <property type="evidence" value="ECO:0007669"/>
    <property type="project" value="UniProtKB-KW"/>
</dbReference>
<name>Q07L20_RHOP5</name>
<dbReference type="STRING" id="316055.RPE_3432"/>
<accession>Q07L20</accession>
<keyword evidence="4 5" id="KW-0067">ATP-binding</keyword>
<gene>
    <name evidence="5" type="primary">citG</name>
    <name evidence="6" type="ordered locus">RPE_3432</name>
</gene>
<dbReference type="HAMAP" id="MF_00397">
    <property type="entry name" value="CitG"/>
    <property type="match status" value="1"/>
</dbReference>
<dbReference type="InterPro" id="IPR002736">
    <property type="entry name" value="CitG"/>
</dbReference>
<dbReference type="Pfam" id="PF01874">
    <property type="entry name" value="CitG"/>
    <property type="match status" value="1"/>
</dbReference>